<accession>A0ABP0E978</accession>
<dbReference type="Proteomes" id="UP001497600">
    <property type="component" value="Chromosome A"/>
</dbReference>
<gene>
    <name evidence="1" type="ORF">CAAN4_A07690</name>
</gene>
<sequence length="174" mass="20093">MTTVQPLSVHGYEALFGNQFVLNGSRTPSGSITPPPLSPVTSVSDSTPKKHIFGWFHNIVTKYRNRKTRKEELNILIEEIYDSYRSATICSPTAEAYHHRKKRKLSFRLIRPQQENLDEQQLNFGTFVGRQYLKSVTLNELRSNVRDTYHQRLQQGIIKTRKSYSSATSESLFN</sequence>
<evidence type="ECO:0000313" key="1">
    <source>
        <dbReference type="EMBL" id="CAK7893530.1"/>
    </source>
</evidence>
<evidence type="ECO:0000313" key="2">
    <source>
        <dbReference type="Proteomes" id="UP001497600"/>
    </source>
</evidence>
<name>A0ABP0E978_9ASCO</name>
<protein>
    <submittedName>
        <fullName evidence="1">Uncharacterized protein</fullName>
    </submittedName>
</protein>
<organism evidence="1 2">
    <name type="scientific">[Candida] anglica</name>
    <dbReference type="NCBI Taxonomy" id="148631"/>
    <lineage>
        <taxon>Eukaryota</taxon>
        <taxon>Fungi</taxon>
        <taxon>Dikarya</taxon>
        <taxon>Ascomycota</taxon>
        <taxon>Saccharomycotina</taxon>
        <taxon>Pichiomycetes</taxon>
        <taxon>Debaryomycetaceae</taxon>
        <taxon>Kurtzmaniella</taxon>
    </lineage>
</organism>
<keyword evidence="2" id="KW-1185">Reference proteome</keyword>
<dbReference type="EMBL" id="OZ004253">
    <property type="protein sequence ID" value="CAK7893530.1"/>
    <property type="molecule type" value="Genomic_DNA"/>
</dbReference>
<proteinExistence type="predicted"/>
<reference evidence="1 2" key="1">
    <citation type="submission" date="2024-01" db="EMBL/GenBank/DDBJ databases">
        <authorList>
            <consortium name="Genoscope - CEA"/>
            <person name="William W."/>
        </authorList>
    </citation>
    <scope>NUCLEOTIDE SEQUENCE [LARGE SCALE GENOMIC DNA]</scope>
    <source>
        <strain evidence="1 2">29B2s-10</strain>
    </source>
</reference>